<feature type="compositionally biased region" description="Basic residues" evidence="2">
    <location>
        <begin position="1381"/>
        <end position="1395"/>
    </location>
</feature>
<feature type="compositionally biased region" description="Low complexity" evidence="2">
    <location>
        <begin position="262"/>
        <end position="275"/>
    </location>
</feature>
<evidence type="ECO:0000313" key="3">
    <source>
        <dbReference type="Proteomes" id="UP000515160"/>
    </source>
</evidence>
<dbReference type="Pfam" id="PF00023">
    <property type="entry name" value="Ank"/>
    <property type="match status" value="1"/>
</dbReference>
<gene>
    <name evidence="4" type="primary">LOC117568485</name>
</gene>
<feature type="region of interest" description="Disordered" evidence="2">
    <location>
        <begin position="1141"/>
        <end position="1409"/>
    </location>
</feature>
<dbReference type="RefSeq" id="XP_034105062.1">
    <property type="nucleotide sequence ID" value="XM_034249171.2"/>
</dbReference>
<feature type="region of interest" description="Disordered" evidence="2">
    <location>
        <begin position="2062"/>
        <end position="2086"/>
    </location>
</feature>
<dbReference type="GeneID" id="117568485"/>
<feature type="compositionally biased region" description="Gly residues" evidence="2">
    <location>
        <begin position="620"/>
        <end position="643"/>
    </location>
</feature>
<feature type="compositionally biased region" description="Low complexity" evidence="2">
    <location>
        <begin position="562"/>
        <end position="585"/>
    </location>
</feature>
<accession>A0A6P8YAG8</accession>
<feature type="compositionally biased region" description="Low complexity" evidence="2">
    <location>
        <begin position="2109"/>
        <end position="2118"/>
    </location>
</feature>
<dbReference type="GO" id="GO:0003714">
    <property type="term" value="F:transcription corepressor activity"/>
    <property type="evidence" value="ECO:0007669"/>
    <property type="project" value="TreeGrafter"/>
</dbReference>
<dbReference type="Gene3D" id="1.25.40.20">
    <property type="entry name" value="Ankyrin repeat-containing domain"/>
    <property type="match status" value="1"/>
</dbReference>
<dbReference type="CDD" id="cd14259">
    <property type="entry name" value="PUFD_like"/>
    <property type="match status" value="1"/>
</dbReference>
<dbReference type="SMART" id="SM00248">
    <property type="entry name" value="ANK"/>
    <property type="match status" value="3"/>
</dbReference>
<feature type="compositionally biased region" description="Low complexity" evidence="2">
    <location>
        <begin position="205"/>
        <end position="219"/>
    </location>
</feature>
<dbReference type="OrthoDB" id="3666223at2759"/>
<feature type="compositionally biased region" description="Low complexity" evidence="2">
    <location>
        <begin position="1714"/>
        <end position="1727"/>
    </location>
</feature>
<feature type="compositionally biased region" description="Low complexity" evidence="2">
    <location>
        <begin position="478"/>
        <end position="494"/>
    </location>
</feature>
<feature type="compositionally biased region" description="Basic residues" evidence="2">
    <location>
        <begin position="1730"/>
        <end position="1740"/>
    </location>
</feature>
<feature type="compositionally biased region" description="Basic and acidic residues" evidence="2">
    <location>
        <begin position="2127"/>
        <end position="2138"/>
    </location>
</feature>
<feature type="region of interest" description="Disordered" evidence="2">
    <location>
        <begin position="459"/>
        <end position="645"/>
    </location>
</feature>
<feature type="region of interest" description="Disordered" evidence="2">
    <location>
        <begin position="369"/>
        <end position="424"/>
    </location>
</feature>
<feature type="region of interest" description="Disordered" evidence="2">
    <location>
        <begin position="256"/>
        <end position="293"/>
    </location>
</feature>
<dbReference type="PROSITE" id="PS50297">
    <property type="entry name" value="ANK_REP_REGION"/>
    <property type="match status" value="2"/>
</dbReference>
<dbReference type="SUPFAM" id="SSF48403">
    <property type="entry name" value="Ankyrin repeat"/>
    <property type="match status" value="1"/>
</dbReference>
<feature type="compositionally biased region" description="Basic and acidic residues" evidence="2">
    <location>
        <begin position="1169"/>
        <end position="1180"/>
    </location>
</feature>
<comment type="similarity">
    <text evidence="1">Belongs to the BCOR family.</text>
</comment>
<feature type="compositionally biased region" description="Low complexity" evidence="2">
    <location>
        <begin position="883"/>
        <end position="923"/>
    </location>
</feature>
<feature type="compositionally biased region" description="Low complexity" evidence="2">
    <location>
        <begin position="95"/>
        <end position="109"/>
    </location>
</feature>
<evidence type="ECO:0000256" key="2">
    <source>
        <dbReference type="SAM" id="MobiDB-lite"/>
    </source>
</evidence>
<feature type="compositionally biased region" description="Low complexity" evidence="2">
    <location>
        <begin position="533"/>
        <end position="547"/>
    </location>
</feature>
<feature type="compositionally biased region" description="Basic residues" evidence="2">
    <location>
        <begin position="28"/>
        <end position="59"/>
    </location>
</feature>
<feature type="region of interest" description="Disordered" evidence="2">
    <location>
        <begin position="1"/>
        <end position="138"/>
    </location>
</feature>
<dbReference type="InterPro" id="IPR047144">
    <property type="entry name" value="BCOR-like"/>
</dbReference>
<feature type="compositionally biased region" description="Basic and acidic residues" evidence="2">
    <location>
        <begin position="2024"/>
        <end position="2038"/>
    </location>
</feature>
<protein>
    <submittedName>
        <fullName evidence="4">Uncharacterized protein LOC117568485</fullName>
    </submittedName>
</protein>
<dbReference type="FunFam" id="1.25.40.20:FF:000677">
    <property type="entry name" value="Uncharacterized protein, isoform B"/>
    <property type="match status" value="1"/>
</dbReference>
<feature type="compositionally biased region" description="Acidic residues" evidence="2">
    <location>
        <begin position="1337"/>
        <end position="1376"/>
    </location>
</feature>
<feature type="compositionally biased region" description="Basic and acidic residues" evidence="2">
    <location>
        <begin position="1"/>
        <end position="11"/>
    </location>
</feature>
<dbReference type="PANTHER" id="PTHR24117:SF9">
    <property type="entry name" value="BCL-6 COREPRESSOR PCGF1 BINDING DOMAIN-CONTAINING PROTEIN"/>
    <property type="match status" value="1"/>
</dbReference>
<dbReference type="Proteomes" id="UP000515160">
    <property type="component" value="Chromosome 3"/>
</dbReference>
<feature type="region of interest" description="Disordered" evidence="2">
    <location>
        <begin position="189"/>
        <end position="238"/>
    </location>
</feature>
<feature type="region of interest" description="Disordered" evidence="2">
    <location>
        <begin position="2100"/>
        <end position="2149"/>
    </location>
</feature>
<organism evidence="3 4">
    <name type="scientific">Drosophila albomicans</name>
    <name type="common">Fruit fly</name>
    <dbReference type="NCBI Taxonomy" id="7291"/>
    <lineage>
        <taxon>Eukaryota</taxon>
        <taxon>Metazoa</taxon>
        <taxon>Ecdysozoa</taxon>
        <taxon>Arthropoda</taxon>
        <taxon>Hexapoda</taxon>
        <taxon>Insecta</taxon>
        <taxon>Pterygota</taxon>
        <taxon>Neoptera</taxon>
        <taxon>Endopterygota</taxon>
        <taxon>Diptera</taxon>
        <taxon>Brachycera</taxon>
        <taxon>Muscomorpha</taxon>
        <taxon>Ephydroidea</taxon>
        <taxon>Drosophilidae</taxon>
        <taxon>Drosophila</taxon>
    </lineage>
</organism>
<feature type="region of interest" description="Disordered" evidence="2">
    <location>
        <begin position="1990"/>
        <end position="2047"/>
    </location>
</feature>
<evidence type="ECO:0000313" key="4">
    <source>
        <dbReference type="RefSeq" id="XP_034105062.1"/>
    </source>
</evidence>
<dbReference type="PROSITE" id="PS50088">
    <property type="entry name" value="ANK_REPEAT"/>
    <property type="match status" value="3"/>
</dbReference>
<feature type="compositionally biased region" description="Low complexity" evidence="2">
    <location>
        <begin position="2006"/>
        <end position="2017"/>
    </location>
</feature>
<feature type="compositionally biased region" description="Low complexity" evidence="2">
    <location>
        <begin position="1759"/>
        <end position="1782"/>
    </location>
</feature>
<feature type="region of interest" description="Disordered" evidence="2">
    <location>
        <begin position="1602"/>
        <end position="1626"/>
    </location>
</feature>
<feature type="region of interest" description="Disordered" evidence="2">
    <location>
        <begin position="1714"/>
        <end position="1786"/>
    </location>
</feature>
<feature type="compositionally biased region" description="Low complexity" evidence="2">
    <location>
        <begin position="128"/>
        <end position="138"/>
    </location>
</feature>
<evidence type="ECO:0000256" key="1">
    <source>
        <dbReference type="ARBA" id="ARBA00034703"/>
    </source>
</evidence>
<name>A0A6P8YAG8_DROAB</name>
<reference evidence="4" key="1">
    <citation type="submission" date="2025-08" db="UniProtKB">
        <authorList>
            <consortium name="RefSeq"/>
        </authorList>
    </citation>
    <scope>IDENTIFICATION</scope>
    <source>
        <strain evidence="4">15112-1751.03</strain>
        <tissue evidence="4">Whole Adult</tissue>
    </source>
</reference>
<feature type="compositionally biased region" description="Basic residues" evidence="2">
    <location>
        <begin position="1206"/>
        <end position="1224"/>
    </location>
</feature>
<feature type="compositionally biased region" description="Basic and acidic residues" evidence="2">
    <location>
        <begin position="1293"/>
        <end position="1312"/>
    </location>
</feature>
<feature type="region of interest" description="Disordered" evidence="2">
    <location>
        <begin position="779"/>
        <end position="814"/>
    </location>
</feature>
<proteinExistence type="inferred from homology"/>
<feature type="compositionally biased region" description="Low complexity" evidence="2">
    <location>
        <begin position="18"/>
        <end position="27"/>
    </location>
</feature>
<dbReference type="PANTHER" id="PTHR24117">
    <property type="entry name" value="AGAP007537-PB"/>
    <property type="match status" value="1"/>
</dbReference>
<dbReference type="GO" id="GO:0000122">
    <property type="term" value="P:negative regulation of transcription by RNA polymerase II"/>
    <property type="evidence" value="ECO:0007669"/>
    <property type="project" value="TreeGrafter"/>
</dbReference>
<keyword evidence="3" id="KW-1185">Reference proteome</keyword>
<dbReference type="Pfam" id="PF12796">
    <property type="entry name" value="Ank_2"/>
    <property type="match status" value="1"/>
</dbReference>
<sequence length="2281" mass="248413">MEPNRHHEYQTHHHPQSHHQLQPPHLQQHPHGHGHGHGHNHGHPHPQHAVHHHLQHHHQQPPPPATATTTVAPPPQQATTSGPSPHQHHLPMSMPLHHQQQQSQQQPQHLQHHPHHHQQQQAPPPPQQSSYQQSHAAYVRGGAAAASVMPPTGAAASGASGAAGGDPHMQYYTSNRELIVAKKSNEPQLPHASWQQYKAPPTGATSTTSTTSTLVQRQPPQQPPPQPQHYNSNSYWQTPPEEQHMARYGYSKVAPPRTTAISSSSSVGGTESLGSIRGSLGEPGRAAGGLGETGGMRGAAGLGGRVAGGTGAPSGLARPGGLGTTALANHRYYEDNLKYAPSGKLHSSATATRYELLDHVVNPSNALLGTASEQQPSPNYARKCPQHYEPPTEQRGAAATLGSAPGLPGQAAPPQGAAPGAAQQHQSLYMPMPQFSTENFQSTVHSAIEKYVRESAPAPSLDYRRSTASGGYGSRPTSGNSQSVSQSGSYYSSSKPLASYGKLEPESSSGLTRASLYHNPYNPPAVVEPDQLPTAAASSRDASPAAPHGYPTKYGKLLQQHSSQPRSSSNSNASASSSSSANPASYVQYYHHGTPSPAAAQVASPTPPQQLYNHTPPPSGGVGPGLGSASGGGGLSSAGGGPGLASSVGNAPGGLVSHSTLQVYPHGPDICCQPKMTPLPPKKSNAPSVKPNYKALIDDMLKQNISEKERNLKIIEKTLGSRQVPAAAPAPVLVPPPTVPQPILAPVIQQAPLAHSPLDLSMRTVKQTADSTEYKYKPKAAASPGTGLGLPRFDITPNFARSSGGSSSGGSGTSSAAATAVIRQAPAANASILTSASAASTESPLLIKAAQQLRPSVLETNPFAKRPQLPPETSIRALPKPPTATATTTASVSSSSPNPTPIPSSSSIAVPSSSNLHNSSNPNYLGRKRHLQEYNQQAAAALAKQSRLDAIPAPPMAASVPVIAINEQALAKQRLENSGSSIIVCPQPKQETQPLVPKMEPRIRTKAELKGFTFTPPVLAAASSTTSSIGEVNVASTSNSTATPTTTPSPAQLTNHIQIKLEPAPTPEQIFTQLPEESPSSSGFNSHSLLGDWGSTCNNLVEQLLNKVLPTKPMTPTTTPIKLELSEDDLPVARILKRQPTLPDVESAATTTTQLTSNTTTNGTQKKLSKTEREKKRLVQEQRIAARLAPTAGQSSSSESDTTELHKRKTERQKKPLMMRKSKNRRAEEKEKEQVKGKQEQSQGKRQEESSDEEQEQAENDDNSSSEAKKGKRTLKNKLQYAGGKNKTKGQQKQRDKEKEREKEKTNDKKEQQEDEDQDESSTSSSNEEEQQKEQAAEEDDDDEEEEEDEEQEKEDDEDEENEESDEDEDENEDEADKQPSVKRTKPKANTKPHRIALNTMTRSKRKQELEQQLANSKVLRNDKIIRNSTTKIKRKYVRKLVPDAKKEMMVTRLRNKRVVVSADQLNGRKLKAKAKAKTTTPQQQLFLEEYRYKLALKIPQRLISINKLNKLPQVAASLPDLERGRDLRQELACFKPARGRKPRAKATAAMLKEQPAQPQRLTTPQSIIDVLHLRVTSNGAVKSGQPVNCAASLHTYSETSQTSASNSLYEQPQETSTAATPDTGKRHFSIFDTKVLQSKTRTESKLQQHREIIREIFVGTERPASAPPECAQEQDQSPTLSYTQYEEFLEQMNRIGAANNNKLARHRTNIEVATATPTTPASGSSTQCPHKRKYLRRKGSSGFDYIRKKKRPTPHPPANSSNTNQSNNLQNANQEQEAASSLADADERLDDTDSTIAGSTSHLPLKVKTEVDIYREIQKWVLNKGVGQSTMHKAARQGLIDVVVYCLDRMGMNPDQKDNAGYTPLHEACTQGWLEIARLLLQFGANHSEAAQSGIRPLHGAIENDHEEVVRLLLSYGADPLLATYSGQTPLMLASSKLMCSILRSHLSDAQSASADIKPMRFQGPWEIFDEKENGFDIFDNVPNTACDMSRALRRERRRRRRNRSQGNSNKNSNSNGGLLLQTKDEVDKEKESKEMIKQNGETSAKTLTTAMAMTMVKLEPGTEDSNNNKNNGNNEHNNDNSVERNVTSVVNVKNEVKLEPQDDDEMNANNINNDNDNTLHYLHANHNDHANDLDHDHDDDEDDDADADVDNERETLTDELNGDIFEFEEADVPLPPLYLLKDEGSDKWVLLNDLCNLLKVKSKDTLLNKICPNSTTMASTQKQLLREFKIDDFLEQATCLQLLCAGEKLNMFSSSKVVLIRYNESVRNLLGVKTILMKF</sequence>
<feature type="compositionally biased region" description="Basic and acidic residues" evidence="2">
    <location>
        <begin position="1225"/>
        <end position="1249"/>
    </location>
</feature>
<feature type="compositionally biased region" description="Acidic residues" evidence="2">
    <location>
        <begin position="1250"/>
        <end position="1264"/>
    </location>
</feature>
<feature type="compositionally biased region" description="Acidic residues" evidence="2">
    <location>
        <begin position="2139"/>
        <end position="2149"/>
    </location>
</feature>
<dbReference type="InterPro" id="IPR036770">
    <property type="entry name" value="Ankyrin_rpt-contain_sf"/>
</dbReference>
<dbReference type="GO" id="GO:0005634">
    <property type="term" value="C:nucleus"/>
    <property type="evidence" value="ECO:0007669"/>
    <property type="project" value="TreeGrafter"/>
</dbReference>
<dbReference type="InterPro" id="IPR002110">
    <property type="entry name" value="Ankyrin_rpt"/>
</dbReference>
<feature type="compositionally biased region" description="Polar residues" evidence="2">
    <location>
        <begin position="369"/>
        <end position="378"/>
    </location>
</feature>
<feature type="compositionally biased region" description="Polar residues" evidence="2">
    <location>
        <begin position="1602"/>
        <end position="1621"/>
    </location>
</feature>
<feature type="compositionally biased region" description="Low complexity" evidence="2">
    <location>
        <begin position="1147"/>
        <end position="1165"/>
    </location>
</feature>
<feature type="region of interest" description="Disordered" evidence="2">
    <location>
        <begin position="860"/>
        <end position="925"/>
    </location>
</feature>
<feature type="compositionally biased region" description="Basic residues" evidence="2">
    <location>
        <begin position="1993"/>
        <end position="2005"/>
    </location>
</feature>
<feature type="compositionally biased region" description="Low complexity" evidence="2">
    <location>
        <begin position="402"/>
        <end position="424"/>
    </location>
</feature>